<feature type="transmembrane region" description="Helical" evidence="2">
    <location>
        <begin position="331"/>
        <end position="350"/>
    </location>
</feature>
<feature type="transmembrane region" description="Helical" evidence="2">
    <location>
        <begin position="241"/>
        <end position="259"/>
    </location>
</feature>
<evidence type="ECO:0000259" key="4">
    <source>
        <dbReference type="Pfam" id="PF19040"/>
    </source>
</evidence>
<dbReference type="GO" id="GO:0009103">
    <property type="term" value="P:lipopolysaccharide biosynthetic process"/>
    <property type="evidence" value="ECO:0007669"/>
    <property type="project" value="TreeGrafter"/>
</dbReference>
<keyword evidence="2" id="KW-1133">Transmembrane helix</keyword>
<feature type="domain" description="SGNH" evidence="4">
    <location>
        <begin position="595"/>
        <end position="814"/>
    </location>
</feature>
<keyword evidence="5" id="KW-0808">Transferase</keyword>
<feature type="transmembrane region" description="Helical" evidence="2">
    <location>
        <begin position="306"/>
        <end position="325"/>
    </location>
</feature>
<feature type="compositionally biased region" description="Low complexity" evidence="1">
    <location>
        <begin position="450"/>
        <end position="478"/>
    </location>
</feature>
<feature type="transmembrane region" description="Helical" evidence="2">
    <location>
        <begin position="153"/>
        <end position="172"/>
    </location>
</feature>
<feature type="domain" description="Acyltransferase 3" evidence="3">
    <location>
        <begin position="14"/>
        <end position="348"/>
    </location>
</feature>
<name>A0A5N0T5X9_9MICO</name>
<feature type="transmembrane region" description="Helical" evidence="2">
    <location>
        <begin position="265"/>
        <end position="285"/>
    </location>
</feature>
<dbReference type="PANTHER" id="PTHR23028">
    <property type="entry name" value="ACETYLTRANSFERASE"/>
    <property type="match status" value="1"/>
</dbReference>
<dbReference type="InterPro" id="IPR050879">
    <property type="entry name" value="Acyltransferase_3"/>
</dbReference>
<feature type="transmembrane region" description="Helical" evidence="2">
    <location>
        <begin position="17"/>
        <end position="34"/>
    </location>
</feature>
<dbReference type="EMBL" id="VYUY01000020">
    <property type="protein sequence ID" value="KAA9130353.1"/>
    <property type="molecule type" value="Genomic_DNA"/>
</dbReference>
<keyword evidence="2" id="KW-0812">Transmembrane</keyword>
<reference evidence="6" key="1">
    <citation type="submission" date="2019-09" db="EMBL/GenBank/DDBJ databases">
        <title>Mumia zhuanghuii sp. nov. isolated from the intestinal contents of plateau pika (Ochotona curzoniae) in the Qinghai-Tibet plateau of China.</title>
        <authorList>
            <person name="Tian Z."/>
        </authorList>
    </citation>
    <scope>NUCLEOTIDE SEQUENCE [LARGE SCALE GENOMIC DNA]</scope>
    <source>
        <strain evidence="6">L-033</strain>
    </source>
</reference>
<dbReference type="PANTHER" id="PTHR23028:SF53">
    <property type="entry name" value="ACYL_TRANSF_3 DOMAIN-CONTAINING PROTEIN"/>
    <property type="match status" value="1"/>
</dbReference>
<keyword evidence="5" id="KW-0012">Acyltransferase</keyword>
<feature type="transmembrane region" description="Helical" evidence="2">
    <location>
        <begin position="40"/>
        <end position="59"/>
    </location>
</feature>
<evidence type="ECO:0000313" key="5">
    <source>
        <dbReference type="EMBL" id="KAA9130353.1"/>
    </source>
</evidence>
<feature type="region of interest" description="Disordered" evidence="1">
    <location>
        <begin position="401"/>
        <end position="433"/>
    </location>
</feature>
<proteinExistence type="predicted"/>
<feature type="transmembrane region" description="Helical" evidence="2">
    <location>
        <begin position="80"/>
        <end position="99"/>
    </location>
</feature>
<feature type="transmembrane region" description="Helical" evidence="2">
    <location>
        <begin position="500"/>
        <end position="522"/>
    </location>
</feature>
<dbReference type="InterPro" id="IPR043968">
    <property type="entry name" value="SGNH"/>
</dbReference>
<dbReference type="Pfam" id="PF01757">
    <property type="entry name" value="Acyl_transf_3"/>
    <property type="match status" value="1"/>
</dbReference>
<dbReference type="Proteomes" id="UP000326838">
    <property type="component" value="Unassembled WGS sequence"/>
</dbReference>
<dbReference type="AlphaFoldDB" id="A0A5N0T5X9"/>
<feature type="region of interest" description="Disordered" evidence="1">
    <location>
        <begin position="450"/>
        <end position="487"/>
    </location>
</feature>
<organism evidence="5 6">
    <name type="scientific">Microbacterium caowuchunii</name>
    <dbReference type="NCBI Taxonomy" id="2614638"/>
    <lineage>
        <taxon>Bacteria</taxon>
        <taxon>Bacillati</taxon>
        <taxon>Actinomycetota</taxon>
        <taxon>Actinomycetes</taxon>
        <taxon>Micrococcales</taxon>
        <taxon>Microbacteriaceae</taxon>
        <taxon>Microbacterium</taxon>
    </lineage>
</organism>
<feature type="region of interest" description="Disordered" evidence="1">
    <location>
        <begin position="370"/>
        <end position="389"/>
    </location>
</feature>
<evidence type="ECO:0000256" key="1">
    <source>
        <dbReference type="SAM" id="MobiDB-lite"/>
    </source>
</evidence>
<feature type="transmembrane region" description="Helical" evidence="2">
    <location>
        <begin position="179"/>
        <end position="198"/>
    </location>
</feature>
<protein>
    <submittedName>
        <fullName evidence="5">Acyltransferase family protein</fullName>
    </submittedName>
</protein>
<keyword evidence="2" id="KW-0472">Membrane</keyword>
<dbReference type="RefSeq" id="WP_150895133.1">
    <property type="nucleotide sequence ID" value="NZ_VYUY01000020.1"/>
</dbReference>
<sequence>MNTSSPPAPRTRRDIQGLRALAVVGVVLCHAMGWPTGGFVGVDVFFVVSGFLITGLLLTEVADTGRISLPAFFARRVRRILPASVLVLLVVSTAAFFVFNRVRAEDTLGDALAALLLVANWRFAVEGTDYFHATDAVSPLQHFWSLSVEEQFYLVWPGLLLLALLVLSATARRGTAGRVLTGLVAGAIGTASFAWALAQTAGEPTVAYFSTATRVWELAVGAVLAAAAPLCARIPALVRAFLGWAGLAGVVWSFLTLLPSSPMPAPAALAPVVATAMILVGGIGANPRMRHLFPLSNPVSTAIGDMSYSLYLWHFPVIVFAAVLLPADAPGLPIVLGTIVVLSVAAYLLVEQPLHRSPWLRRMPRSIRADATPADRPQPETSPSLARASAVVATRVAPPIDPAARPAGWTPGLRYYPGSPRPQNPPAESAEPVEPAALVEPAVLVRTAAPAESDGAGAGPAAADSPAADTPRTVATERAPTREERRTLRREAWAAWRERFGAQMALTATGLAVVVGVSVLVVQTTVGGPMLGPLLPGGGGQAEAADPAPGIQDELAQAVAATSWPALSPSLDEVIARSSADNPARNCFSPAVSPDPAACTWGDPAAPRHMYLVGDSTAMAYAPAFKKIAEDSGGQWRITTVGLYGCRFTDVLVQNDGAGVMAACPQRKLDVRAMITAQPADLVVVSNAFTLGRTPSGTDLSASALVAATQAEVATYGTPGRVVHLAPPPAGADLGRCYSPLSDPASCLSPVDATWHEMAAETEAAAAASGDMAVSSLPFMCWQDLCPAFAGRIPTRYDQTHLTTAYAEHIAPALRWTLASLGAF</sequence>
<feature type="transmembrane region" description="Helical" evidence="2">
    <location>
        <begin position="218"/>
        <end position="234"/>
    </location>
</feature>
<evidence type="ECO:0000256" key="2">
    <source>
        <dbReference type="SAM" id="Phobius"/>
    </source>
</evidence>
<dbReference type="Pfam" id="PF19040">
    <property type="entry name" value="SGNH"/>
    <property type="match status" value="1"/>
</dbReference>
<dbReference type="GO" id="GO:0016747">
    <property type="term" value="F:acyltransferase activity, transferring groups other than amino-acyl groups"/>
    <property type="evidence" value="ECO:0007669"/>
    <property type="project" value="InterPro"/>
</dbReference>
<comment type="caution">
    <text evidence="5">The sequence shown here is derived from an EMBL/GenBank/DDBJ whole genome shotgun (WGS) entry which is preliminary data.</text>
</comment>
<dbReference type="GO" id="GO:0016020">
    <property type="term" value="C:membrane"/>
    <property type="evidence" value="ECO:0007669"/>
    <property type="project" value="TreeGrafter"/>
</dbReference>
<keyword evidence="6" id="KW-1185">Reference proteome</keyword>
<accession>A0A5N0T5X9</accession>
<dbReference type="InterPro" id="IPR002656">
    <property type="entry name" value="Acyl_transf_3_dom"/>
</dbReference>
<evidence type="ECO:0000313" key="6">
    <source>
        <dbReference type="Proteomes" id="UP000326838"/>
    </source>
</evidence>
<gene>
    <name evidence="5" type="ORF">F6B40_14055</name>
</gene>
<evidence type="ECO:0000259" key="3">
    <source>
        <dbReference type="Pfam" id="PF01757"/>
    </source>
</evidence>